<evidence type="ECO:0000313" key="2">
    <source>
        <dbReference type="EMBL" id="PVE04651.1"/>
    </source>
</evidence>
<organism evidence="2 3">
    <name type="scientific">Streptomyces scopuliridis RB72</name>
    <dbReference type="NCBI Taxonomy" id="1440053"/>
    <lineage>
        <taxon>Bacteria</taxon>
        <taxon>Bacillati</taxon>
        <taxon>Actinomycetota</taxon>
        <taxon>Actinomycetes</taxon>
        <taxon>Kitasatosporales</taxon>
        <taxon>Streptomycetaceae</taxon>
        <taxon>Streptomyces</taxon>
    </lineage>
</organism>
<proteinExistence type="predicted"/>
<evidence type="ECO:0000259" key="1">
    <source>
        <dbReference type="Pfam" id="PF25232"/>
    </source>
</evidence>
<dbReference type="InterPro" id="IPR057170">
    <property type="entry name" value="DUF7848"/>
</dbReference>
<dbReference type="RefSeq" id="WP_030352482.1">
    <property type="nucleotide sequence ID" value="NZ_AZSP01000384.1"/>
</dbReference>
<sequence length="158" mass="17636">MAMTNKSILLRSVRWLLSPDPERGATHRIVYDAQCETCEESADTSIGSRVAPEVWALTHTGRHPDHRTFIATQRTVWRAAPATGRGGRDLGDVETLIERTRDGAGPKSVRHQRADWNRRVRDWANLHGFFVSAGGSIPHSIVAHYLSVHRDDPPPEAT</sequence>
<keyword evidence="3" id="KW-1185">Reference proteome</keyword>
<reference evidence="2 3" key="1">
    <citation type="submission" date="2013-12" db="EMBL/GenBank/DDBJ databases">
        <title>Annotated genome of Streptomyces scopuliridis.</title>
        <authorList>
            <person name="Olson J.B."/>
        </authorList>
    </citation>
    <scope>NUCLEOTIDE SEQUENCE [LARGE SCALE GENOMIC DNA]</scope>
    <source>
        <strain evidence="2 3">RB72</strain>
    </source>
</reference>
<dbReference type="EMBL" id="AZSP01000384">
    <property type="protein sequence ID" value="PVE04651.1"/>
    <property type="molecule type" value="Genomic_DNA"/>
</dbReference>
<comment type="caution">
    <text evidence="2">The sequence shown here is derived from an EMBL/GenBank/DDBJ whole genome shotgun (WGS) entry which is preliminary data.</text>
</comment>
<gene>
    <name evidence="2" type="ORF">Y717_10675</name>
</gene>
<protein>
    <recommendedName>
        <fullName evidence="1">DUF7848 domain-containing protein</fullName>
    </recommendedName>
</protein>
<feature type="domain" description="DUF7848" evidence="1">
    <location>
        <begin position="3"/>
        <end position="83"/>
    </location>
</feature>
<dbReference type="AlphaFoldDB" id="A0A2T7SP39"/>
<name>A0A2T7SP39_9ACTN</name>
<dbReference type="Proteomes" id="UP000245992">
    <property type="component" value="Unassembled WGS sequence"/>
</dbReference>
<dbReference type="Pfam" id="PF25232">
    <property type="entry name" value="DUF7848"/>
    <property type="match status" value="1"/>
</dbReference>
<evidence type="ECO:0000313" key="3">
    <source>
        <dbReference type="Proteomes" id="UP000245992"/>
    </source>
</evidence>
<dbReference type="STRING" id="1440053.GCA_000718095_03430"/>
<dbReference type="OrthoDB" id="4236662at2"/>
<accession>A0A2T7SP39</accession>